<feature type="domain" description="ODAD1 central coiled coil region" evidence="4">
    <location>
        <begin position="95"/>
        <end position="202"/>
    </location>
</feature>
<sequence length="449" mass="51094">MESAQKGGMSKEETLRRLQEEAEEYQRFQTCITAISQFGLSTATFSSLFIRKIMAEQERVAKCEEELDVQTELLEEYDLSRKRANFRNGNPREHRELRTLENDLSKAVARLAEANEHNKMLRNRIDHYRKEKESFDTVYRKLKRDVHRKKRALTKSRASAEEHTSAADALQSELQSVEAKLQAKKGEYKETVAALKRKIASKHDSDGQKSKPKTYEEAFQNIQMKMGDDDLSSIIKKFIAHEDHRLVAENAEKELAKKRIEIARLQQHGASGTSKHRAILDGLDAKLVKAGALRESYQAKYQVVHTSIESLVQGINEIVRLLHRNRRESKRGGDSGEESKVCVNVSNIMKYLEMIEGEINTLIEGFAEDDVSNHHASPSHNITAGPASDEHEDHKSGYHLQQSPERPTRCTIAAAASADDDEDEDGEWEMPLSIEELRARVMAQRKSSK</sequence>
<feature type="region of interest" description="Disordered" evidence="3">
    <location>
        <begin position="371"/>
        <end position="408"/>
    </location>
</feature>
<dbReference type="Pfam" id="PF21773">
    <property type="entry name" value="ODAD1_CC"/>
    <property type="match status" value="1"/>
</dbReference>
<evidence type="ECO:0000256" key="2">
    <source>
        <dbReference type="SAM" id="Coils"/>
    </source>
</evidence>
<dbReference type="AlphaFoldDB" id="A0A7S4DT47"/>
<name>A0A7S4DT47_9EUKA</name>
<evidence type="ECO:0000256" key="1">
    <source>
        <dbReference type="ARBA" id="ARBA00023054"/>
    </source>
</evidence>
<keyword evidence="1 2" id="KW-0175">Coiled coil</keyword>
<proteinExistence type="predicted"/>
<dbReference type="PANTHER" id="PTHR21694">
    <property type="entry name" value="COILED-COIL DOMAIN-CONTAINING PROTEIN 63"/>
    <property type="match status" value="1"/>
</dbReference>
<protein>
    <recommendedName>
        <fullName evidence="4">ODAD1 central coiled coil region domain-containing protein</fullName>
    </recommendedName>
</protein>
<evidence type="ECO:0000256" key="3">
    <source>
        <dbReference type="SAM" id="MobiDB-lite"/>
    </source>
</evidence>
<gene>
    <name evidence="5" type="ORF">LGLO00237_LOCUS19720</name>
</gene>
<feature type="coiled-coil region" evidence="2">
    <location>
        <begin position="97"/>
        <end position="131"/>
    </location>
</feature>
<dbReference type="InterPro" id="IPR051876">
    <property type="entry name" value="ODA-DC/CCD"/>
</dbReference>
<dbReference type="EMBL" id="HBIV01027555">
    <property type="protein sequence ID" value="CAE0668097.1"/>
    <property type="molecule type" value="Transcribed_RNA"/>
</dbReference>
<evidence type="ECO:0000259" key="4">
    <source>
        <dbReference type="Pfam" id="PF21773"/>
    </source>
</evidence>
<feature type="coiled-coil region" evidence="2">
    <location>
        <begin position="241"/>
        <end position="268"/>
    </location>
</feature>
<feature type="coiled-coil region" evidence="2">
    <location>
        <begin position="160"/>
        <end position="198"/>
    </location>
</feature>
<evidence type="ECO:0000313" key="5">
    <source>
        <dbReference type="EMBL" id="CAE0668097.1"/>
    </source>
</evidence>
<accession>A0A7S4DT47</accession>
<dbReference type="PANTHER" id="PTHR21694:SF18">
    <property type="entry name" value="COILED-COIL DOMAIN-CONTAINING PROTEIN 63"/>
    <property type="match status" value="1"/>
</dbReference>
<reference evidence="5" key="1">
    <citation type="submission" date="2021-01" db="EMBL/GenBank/DDBJ databases">
        <authorList>
            <person name="Corre E."/>
            <person name="Pelletier E."/>
            <person name="Niang G."/>
            <person name="Scheremetjew M."/>
            <person name="Finn R."/>
            <person name="Kale V."/>
            <person name="Holt S."/>
            <person name="Cochrane G."/>
            <person name="Meng A."/>
            <person name="Brown T."/>
            <person name="Cohen L."/>
        </authorList>
    </citation>
    <scope>NUCLEOTIDE SEQUENCE</scope>
    <source>
        <strain evidence="5">CCCM811</strain>
    </source>
</reference>
<dbReference type="InterPro" id="IPR049258">
    <property type="entry name" value="ODAD1_CC"/>
</dbReference>
<organism evidence="5">
    <name type="scientific">Lotharella globosa</name>
    <dbReference type="NCBI Taxonomy" id="91324"/>
    <lineage>
        <taxon>Eukaryota</taxon>
        <taxon>Sar</taxon>
        <taxon>Rhizaria</taxon>
        <taxon>Cercozoa</taxon>
        <taxon>Chlorarachniophyceae</taxon>
        <taxon>Lotharella</taxon>
    </lineage>
</organism>